<organism evidence="1 2">
    <name type="scientific">Clostridium collagenovorans DSM 3089</name>
    <dbReference type="NCBI Taxonomy" id="1121306"/>
    <lineage>
        <taxon>Bacteria</taxon>
        <taxon>Bacillati</taxon>
        <taxon>Bacillota</taxon>
        <taxon>Clostridia</taxon>
        <taxon>Eubacteriales</taxon>
        <taxon>Clostridiaceae</taxon>
        <taxon>Clostridium</taxon>
    </lineage>
</organism>
<name>A0A1M5XN68_9CLOT</name>
<dbReference type="RefSeq" id="WP_072832192.1">
    <property type="nucleotide sequence ID" value="NZ_FQXP01000009.1"/>
</dbReference>
<sequence>MKVLGKELKLNGKDVALKENIPIKLSQLSNDMGFTQEAMKQVISTTQPSNSKKNDVWIHLI</sequence>
<dbReference type="STRING" id="1121306.SAMN02745196_02336"/>
<dbReference type="AlphaFoldDB" id="A0A1M5XN68"/>
<proteinExistence type="predicted"/>
<dbReference type="Proteomes" id="UP000184526">
    <property type="component" value="Unassembled WGS sequence"/>
</dbReference>
<evidence type="ECO:0000313" key="1">
    <source>
        <dbReference type="EMBL" id="SHI01295.1"/>
    </source>
</evidence>
<evidence type="ECO:0000313" key="2">
    <source>
        <dbReference type="Proteomes" id="UP000184526"/>
    </source>
</evidence>
<reference evidence="1 2" key="1">
    <citation type="submission" date="2016-11" db="EMBL/GenBank/DDBJ databases">
        <authorList>
            <person name="Jaros S."/>
            <person name="Januszkiewicz K."/>
            <person name="Wedrychowicz H."/>
        </authorList>
    </citation>
    <scope>NUCLEOTIDE SEQUENCE [LARGE SCALE GENOMIC DNA]</scope>
    <source>
        <strain evidence="1 2">DSM 3089</strain>
    </source>
</reference>
<accession>A0A1M5XN68</accession>
<keyword evidence="2" id="KW-1185">Reference proteome</keyword>
<protein>
    <submittedName>
        <fullName evidence="1">Uncharacterized protein</fullName>
    </submittedName>
</protein>
<dbReference type="EMBL" id="FQXP01000009">
    <property type="protein sequence ID" value="SHI01295.1"/>
    <property type="molecule type" value="Genomic_DNA"/>
</dbReference>
<gene>
    <name evidence="1" type="ORF">SAMN02745196_02336</name>
</gene>
<dbReference type="OrthoDB" id="9902190at2"/>